<organism evidence="6 7">
    <name type="scientific">Thalassotalea nanhaiensis</name>
    <dbReference type="NCBI Taxonomy" id="3065648"/>
    <lineage>
        <taxon>Bacteria</taxon>
        <taxon>Pseudomonadati</taxon>
        <taxon>Pseudomonadota</taxon>
        <taxon>Gammaproteobacteria</taxon>
        <taxon>Alteromonadales</taxon>
        <taxon>Colwelliaceae</taxon>
        <taxon>Thalassotalea</taxon>
    </lineage>
</organism>
<evidence type="ECO:0000313" key="7">
    <source>
        <dbReference type="Proteomes" id="UP001248581"/>
    </source>
</evidence>
<feature type="transmembrane region" description="Helical" evidence="5">
    <location>
        <begin position="120"/>
        <end position="139"/>
    </location>
</feature>
<dbReference type="EMBL" id="CP134146">
    <property type="protein sequence ID" value="WNC69294.1"/>
    <property type="molecule type" value="Genomic_DNA"/>
</dbReference>
<dbReference type="InterPro" id="IPR001129">
    <property type="entry name" value="Membr-assoc_MAPEG"/>
</dbReference>
<feature type="transmembrane region" description="Helical" evidence="5">
    <location>
        <begin position="89"/>
        <end position="108"/>
    </location>
</feature>
<comment type="subcellular location">
    <subcellularLocation>
        <location evidence="1">Membrane</location>
    </subcellularLocation>
</comment>
<evidence type="ECO:0000256" key="1">
    <source>
        <dbReference type="ARBA" id="ARBA00004370"/>
    </source>
</evidence>
<feature type="transmembrane region" description="Helical" evidence="5">
    <location>
        <begin position="66"/>
        <end position="83"/>
    </location>
</feature>
<dbReference type="Proteomes" id="UP001248581">
    <property type="component" value="Chromosome"/>
</dbReference>
<dbReference type="Gene3D" id="1.20.120.550">
    <property type="entry name" value="Membrane associated eicosanoid/glutathione metabolism-like domain"/>
    <property type="match status" value="1"/>
</dbReference>
<dbReference type="Pfam" id="PF01124">
    <property type="entry name" value="MAPEG"/>
    <property type="match status" value="1"/>
</dbReference>
<name>A0ABY9TL26_9GAMM</name>
<reference evidence="7" key="1">
    <citation type="submission" date="2023-09" db="EMBL/GenBank/DDBJ databases">
        <authorList>
            <person name="Li S."/>
            <person name="Li X."/>
            <person name="Zhang C."/>
            <person name="Zhao Z."/>
        </authorList>
    </citation>
    <scope>NUCLEOTIDE SEQUENCE [LARGE SCALE GENOMIC DNA]</scope>
    <source>
        <strain evidence="7">SQ345</strain>
    </source>
</reference>
<evidence type="ECO:0000256" key="4">
    <source>
        <dbReference type="ARBA" id="ARBA00023136"/>
    </source>
</evidence>
<dbReference type="RefSeq" id="WP_348388438.1">
    <property type="nucleotide sequence ID" value="NZ_CP134146.1"/>
</dbReference>
<evidence type="ECO:0000256" key="2">
    <source>
        <dbReference type="ARBA" id="ARBA00022692"/>
    </source>
</evidence>
<evidence type="ECO:0000256" key="3">
    <source>
        <dbReference type="ARBA" id="ARBA00022989"/>
    </source>
</evidence>
<keyword evidence="4 5" id="KW-0472">Membrane</keyword>
<dbReference type="SUPFAM" id="SSF161084">
    <property type="entry name" value="MAPEG domain-like"/>
    <property type="match status" value="1"/>
</dbReference>
<keyword evidence="7" id="KW-1185">Reference proteome</keyword>
<feature type="transmembrane region" description="Helical" evidence="5">
    <location>
        <begin position="6"/>
        <end position="26"/>
    </location>
</feature>
<evidence type="ECO:0000256" key="5">
    <source>
        <dbReference type="SAM" id="Phobius"/>
    </source>
</evidence>
<protein>
    <submittedName>
        <fullName evidence="6">MAPEG family protein</fullName>
    </submittedName>
</protein>
<accession>A0ABY9TL26</accession>
<sequence length="140" mass="16170">MTSSPLILPMLSLMVLTFFVWVYMYFLRLRYVIAHKIAAQQLHSPEKIPELLPEEINRPANNLKNLFELPVIFYGLVILGLLTNINTPSVTYLAWGFVGLRIIHSFIQCTNNNVMQRFKVYMLGAICLWALLVNVFIILI</sequence>
<keyword evidence="3 5" id="KW-1133">Transmembrane helix</keyword>
<gene>
    <name evidence="6" type="ORF">RI845_03865</name>
</gene>
<evidence type="ECO:0000313" key="6">
    <source>
        <dbReference type="EMBL" id="WNC69294.1"/>
    </source>
</evidence>
<keyword evidence="2 5" id="KW-0812">Transmembrane</keyword>
<dbReference type="InterPro" id="IPR023352">
    <property type="entry name" value="MAPEG-like_dom_sf"/>
</dbReference>
<proteinExistence type="predicted"/>